<keyword evidence="6" id="KW-1185">Reference proteome</keyword>
<dbReference type="PIRSF" id="PIRSF000521">
    <property type="entry name" value="Transaminase_4ab_Lys_Orn"/>
    <property type="match status" value="1"/>
</dbReference>
<protein>
    <submittedName>
        <fullName evidence="5">Class III aminotransferase</fullName>
    </submittedName>
</protein>
<dbReference type="InterPro" id="IPR015422">
    <property type="entry name" value="PyrdxlP-dep_Trfase_small"/>
</dbReference>
<proteinExistence type="inferred from homology"/>
<dbReference type="EMBL" id="FCOA02000023">
    <property type="protein sequence ID" value="SAK82361.1"/>
    <property type="molecule type" value="Genomic_DNA"/>
</dbReference>
<comment type="caution">
    <text evidence="5">The sequence shown here is derived from an EMBL/GenBank/DDBJ whole genome shotgun (WGS) entry which is preliminary data.</text>
</comment>
<sequence length="445" mass="48527">MSNLAKVAKARAEDSVDTLLARRNALMGPNAPLLYESPLYLTEGRGVWLFDDKGRRYLDAYNNVPHVGHSHPAVVEAVTKQLGMLNTHSRYVSKVVLDYHEQLLSIVDLPQARGVLTCTGSESNELALRMARHITGHAGIIVTDYTYHGNTAAVAELSTAFDVNPTGLPNYIRAIRAPALPPKVQRGEGSPTEETLKAAYLKEVKDAIAYFDSHGIGVAAILLDPIFSTDGLPDVVPGFVKEAVELVHQAGGLYIADEVQPGLGRCGETWWGYQLHDAQPDIITLGKPLGNGYPVAGLIGRAEIVDRFRSEVMYFNTFGATPVACAAGSAVLQVIERENLIDNARETGSLMLRKLSELTSKHDCIGDVRGKGLFIGVELVEKGGRYEPDSKMAKRVIEGMRNEGVLISKIGKYDNVLKIRPPMPFTAEHVTQFVDSMDLVLSNLR</sequence>
<reference evidence="5" key="1">
    <citation type="submission" date="2016-01" db="EMBL/GenBank/DDBJ databases">
        <authorList>
            <person name="Peeters C."/>
        </authorList>
    </citation>
    <scope>NUCLEOTIDE SEQUENCE</scope>
    <source>
        <strain evidence="5">LMG 29322</strain>
    </source>
</reference>
<keyword evidence="5" id="KW-0808">Transferase</keyword>
<dbReference type="Proteomes" id="UP000054851">
    <property type="component" value="Unassembled WGS sequence"/>
</dbReference>
<dbReference type="InterPro" id="IPR049704">
    <property type="entry name" value="Aminotrans_3_PPA_site"/>
</dbReference>
<dbReference type="Gene3D" id="3.40.640.10">
    <property type="entry name" value="Type I PLP-dependent aspartate aminotransferase-like (Major domain)"/>
    <property type="match status" value="1"/>
</dbReference>
<dbReference type="PANTHER" id="PTHR45688:SF13">
    <property type="entry name" value="ALANINE--GLYOXYLATE AMINOTRANSFERASE 2-LIKE"/>
    <property type="match status" value="1"/>
</dbReference>
<keyword evidence="3 4" id="KW-0663">Pyridoxal phosphate</keyword>
<dbReference type="RefSeq" id="WP_061170552.1">
    <property type="nucleotide sequence ID" value="NZ_FCOA02000023.1"/>
</dbReference>
<evidence type="ECO:0000256" key="2">
    <source>
        <dbReference type="ARBA" id="ARBA00008954"/>
    </source>
</evidence>
<keyword evidence="5" id="KW-0032">Aminotransferase</keyword>
<organism evidence="5 6">
    <name type="scientific">Caballeronia hypogeia</name>
    <dbReference type="NCBI Taxonomy" id="1777140"/>
    <lineage>
        <taxon>Bacteria</taxon>
        <taxon>Pseudomonadati</taxon>
        <taxon>Pseudomonadota</taxon>
        <taxon>Betaproteobacteria</taxon>
        <taxon>Burkholderiales</taxon>
        <taxon>Burkholderiaceae</taxon>
        <taxon>Caballeronia</taxon>
    </lineage>
</organism>
<dbReference type="InterPro" id="IPR015421">
    <property type="entry name" value="PyrdxlP-dep_Trfase_major"/>
</dbReference>
<gene>
    <name evidence="5" type="ORF">AWB79_05473</name>
</gene>
<accession>A0A158CJA8</accession>
<dbReference type="AlphaFoldDB" id="A0A158CJA8"/>
<evidence type="ECO:0000256" key="1">
    <source>
        <dbReference type="ARBA" id="ARBA00001933"/>
    </source>
</evidence>
<evidence type="ECO:0000313" key="6">
    <source>
        <dbReference type="Proteomes" id="UP000054851"/>
    </source>
</evidence>
<dbReference type="PANTHER" id="PTHR45688">
    <property type="match status" value="1"/>
</dbReference>
<evidence type="ECO:0000256" key="4">
    <source>
        <dbReference type="RuleBase" id="RU003560"/>
    </source>
</evidence>
<dbReference type="InterPro" id="IPR015424">
    <property type="entry name" value="PyrdxlP-dep_Trfase"/>
</dbReference>
<dbReference type="Gene3D" id="3.90.1150.10">
    <property type="entry name" value="Aspartate Aminotransferase, domain 1"/>
    <property type="match status" value="1"/>
</dbReference>
<comment type="cofactor">
    <cofactor evidence="1">
        <name>pyridoxal 5'-phosphate</name>
        <dbReference type="ChEBI" id="CHEBI:597326"/>
    </cofactor>
</comment>
<dbReference type="GO" id="GO:0030170">
    <property type="term" value="F:pyridoxal phosphate binding"/>
    <property type="evidence" value="ECO:0007669"/>
    <property type="project" value="InterPro"/>
</dbReference>
<dbReference type="InterPro" id="IPR005814">
    <property type="entry name" value="Aminotrans_3"/>
</dbReference>
<dbReference type="STRING" id="1777140.AWB79_05473"/>
<name>A0A158CJA8_9BURK</name>
<dbReference type="CDD" id="cd00610">
    <property type="entry name" value="OAT_like"/>
    <property type="match status" value="1"/>
</dbReference>
<comment type="similarity">
    <text evidence="2 4">Belongs to the class-III pyridoxal-phosphate-dependent aminotransferase family.</text>
</comment>
<dbReference type="OrthoDB" id="3398487at2"/>
<dbReference type="PROSITE" id="PS00600">
    <property type="entry name" value="AA_TRANSFER_CLASS_3"/>
    <property type="match status" value="1"/>
</dbReference>
<dbReference type="SUPFAM" id="SSF53383">
    <property type="entry name" value="PLP-dependent transferases"/>
    <property type="match status" value="1"/>
</dbReference>
<evidence type="ECO:0000256" key="3">
    <source>
        <dbReference type="ARBA" id="ARBA00022898"/>
    </source>
</evidence>
<dbReference type="GO" id="GO:0008483">
    <property type="term" value="F:transaminase activity"/>
    <property type="evidence" value="ECO:0007669"/>
    <property type="project" value="UniProtKB-KW"/>
</dbReference>
<evidence type="ECO:0000313" key="5">
    <source>
        <dbReference type="EMBL" id="SAK82361.1"/>
    </source>
</evidence>
<dbReference type="Pfam" id="PF00202">
    <property type="entry name" value="Aminotran_3"/>
    <property type="match status" value="1"/>
</dbReference>